<gene>
    <name evidence="5" type="primary">rlmB</name>
    <name evidence="5" type="ORF">GC105_04490</name>
</gene>
<comment type="caution">
    <text evidence="5">The sequence shown here is derived from an EMBL/GenBank/DDBJ whole genome shotgun (WGS) entry which is preliminary data.</text>
</comment>
<name>A0A6A7K6J2_9FIRM</name>
<dbReference type="InterPro" id="IPR013123">
    <property type="entry name" value="SpoU_subst-bd"/>
</dbReference>
<dbReference type="InterPro" id="IPR001537">
    <property type="entry name" value="SpoU_MeTrfase"/>
</dbReference>
<dbReference type="SUPFAM" id="SSF55315">
    <property type="entry name" value="L30e-like"/>
    <property type="match status" value="1"/>
</dbReference>
<sequence>MVKIVNKDIERKEVRQIEGKNPIVEALKSDVNIEKIMIANGRRESGAQELFELAKEKKIKVQMVDRKKLDFMSKTGTHQGVIAIASEYEYTDLADILDMAFEKGEKPFLVILDKITDPHNFGAIIRTVNACGAHGIIIPKNRSVDISPVAVKASAGAIEYTPICKVTNLTQTIKDLKKVGLWIAGADIEGKKYFNNDFKGPIAIVIGNEGEGISRLVKEECDFLISIPMYGNIESLNASVATGIILSEAARQRTNSNI</sequence>
<dbReference type="GO" id="GO:0006396">
    <property type="term" value="P:RNA processing"/>
    <property type="evidence" value="ECO:0007669"/>
    <property type="project" value="InterPro"/>
</dbReference>
<dbReference type="InterPro" id="IPR029064">
    <property type="entry name" value="Ribosomal_eL30-like_sf"/>
</dbReference>
<dbReference type="PANTHER" id="PTHR46429">
    <property type="entry name" value="23S RRNA (GUANOSINE-2'-O-)-METHYLTRANSFERASE RLMB"/>
    <property type="match status" value="1"/>
</dbReference>
<dbReference type="CDD" id="cd18103">
    <property type="entry name" value="SpoU-like_RlmB"/>
    <property type="match status" value="1"/>
</dbReference>
<evidence type="ECO:0000313" key="5">
    <source>
        <dbReference type="EMBL" id="MPW25046.1"/>
    </source>
</evidence>
<dbReference type="Pfam" id="PF08032">
    <property type="entry name" value="SpoU_sub_bind"/>
    <property type="match status" value="1"/>
</dbReference>
<dbReference type="GO" id="GO:0003723">
    <property type="term" value="F:RNA binding"/>
    <property type="evidence" value="ECO:0007669"/>
    <property type="project" value="InterPro"/>
</dbReference>
<protein>
    <submittedName>
        <fullName evidence="5">23S rRNA (Guanosine(2251)-2'-O)-methyltransferase RlmB</fullName>
    </submittedName>
</protein>
<keyword evidence="3 5" id="KW-0808">Transferase</keyword>
<dbReference type="PANTHER" id="PTHR46429:SF1">
    <property type="entry name" value="23S RRNA (GUANOSINE-2'-O-)-METHYLTRANSFERASE RLMB"/>
    <property type="match status" value="1"/>
</dbReference>
<accession>A0A6A7K6J2</accession>
<keyword evidence="6" id="KW-1185">Reference proteome</keyword>
<dbReference type="SMART" id="SM00967">
    <property type="entry name" value="SpoU_sub_bind"/>
    <property type="match status" value="1"/>
</dbReference>
<dbReference type="NCBIfam" id="TIGR00186">
    <property type="entry name" value="rRNA_methyl_3"/>
    <property type="match status" value="1"/>
</dbReference>
<dbReference type="InterPro" id="IPR004441">
    <property type="entry name" value="rRNA_MeTrfase_TrmH"/>
</dbReference>
<evidence type="ECO:0000256" key="1">
    <source>
        <dbReference type="ARBA" id="ARBA00007228"/>
    </source>
</evidence>
<dbReference type="Gene3D" id="3.40.1280.10">
    <property type="match status" value="1"/>
</dbReference>
<proteinExistence type="inferred from homology"/>
<dbReference type="AlphaFoldDB" id="A0A6A7K6J2"/>
<dbReference type="EMBL" id="WHNX01000005">
    <property type="protein sequence ID" value="MPW25046.1"/>
    <property type="molecule type" value="Genomic_DNA"/>
</dbReference>
<keyword evidence="2 5" id="KW-0489">Methyltransferase</keyword>
<comment type="similarity">
    <text evidence="1">Belongs to the class IV-like SAM-binding methyltransferase superfamily. RNA methyltransferase TrmH family.</text>
</comment>
<dbReference type="FunFam" id="3.40.1280.10:FF:000008">
    <property type="entry name" value="Group 3 RNA methyltransferase TrmH"/>
    <property type="match status" value="1"/>
</dbReference>
<reference evidence="5 6" key="1">
    <citation type="submission" date="2019-10" db="EMBL/GenBank/DDBJ databases">
        <title>Alkalibaculum tamaniensis sp.nov., a new alkaliphilic acetogen, isolated on methoxylated aromatics from a mud volcano.</title>
        <authorList>
            <person name="Khomyakova M.A."/>
            <person name="Merkel A.Y."/>
            <person name="Bonch-Osmolovskaya E.A."/>
            <person name="Slobodkin A.I."/>
        </authorList>
    </citation>
    <scope>NUCLEOTIDE SEQUENCE [LARGE SCALE GENOMIC DNA]</scope>
    <source>
        <strain evidence="5 6">M08DMB</strain>
    </source>
</reference>
<dbReference type="InterPro" id="IPR029028">
    <property type="entry name" value="Alpha/beta_knot_MTases"/>
</dbReference>
<dbReference type="Proteomes" id="UP000440004">
    <property type="component" value="Unassembled WGS sequence"/>
</dbReference>
<evidence type="ECO:0000256" key="3">
    <source>
        <dbReference type="ARBA" id="ARBA00022679"/>
    </source>
</evidence>
<dbReference type="GO" id="GO:0005829">
    <property type="term" value="C:cytosol"/>
    <property type="evidence" value="ECO:0007669"/>
    <property type="project" value="TreeGrafter"/>
</dbReference>
<dbReference type="SUPFAM" id="SSF75217">
    <property type="entry name" value="alpha/beta knot"/>
    <property type="match status" value="1"/>
</dbReference>
<dbReference type="GO" id="GO:0008173">
    <property type="term" value="F:RNA methyltransferase activity"/>
    <property type="evidence" value="ECO:0007669"/>
    <property type="project" value="InterPro"/>
</dbReference>
<evidence type="ECO:0000259" key="4">
    <source>
        <dbReference type="SMART" id="SM00967"/>
    </source>
</evidence>
<dbReference type="Pfam" id="PF00588">
    <property type="entry name" value="SpoU_methylase"/>
    <property type="match status" value="1"/>
</dbReference>
<evidence type="ECO:0000313" key="6">
    <source>
        <dbReference type="Proteomes" id="UP000440004"/>
    </source>
</evidence>
<evidence type="ECO:0000256" key="2">
    <source>
        <dbReference type="ARBA" id="ARBA00022603"/>
    </source>
</evidence>
<dbReference type="InterPro" id="IPR029026">
    <property type="entry name" value="tRNA_m1G_MTases_N"/>
</dbReference>
<feature type="domain" description="RNA 2-O ribose methyltransferase substrate binding" evidence="4">
    <location>
        <begin position="16"/>
        <end position="91"/>
    </location>
</feature>
<dbReference type="GO" id="GO:0032259">
    <property type="term" value="P:methylation"/>
    <property type="evidence" value="ECO:0007669"/>
    <property type="project" value="UniProtKB-KW"/>
</dbReference>
<organism evidence="5 6">
    <name type="scientific">Alkalibaculum sporogenes</name>
    <dbReference type="NCBI Taxonomy" id="2655001"/>
    <lineage>
        <taxon>Bacteria</taxon>
        <taxon>Bacillati</taxon>
        <taxon>Bacillota</taxon>
        <taxon>Clostridia</taxon>
        <taxon>Eubacteriales</taxon>
        <taxon>Eubacteriaceae</taxon>
        <taxon>Alkalibaculum</taxon>
    </lineage>
</organism>
<dbReference type="Gene3D" id="3.30.1330.30">
    <property type="match status" value="1"/>
</dbReference>